<protein>
    <submittedName>
        <fullName evidence="4">YcnI family protein</fullName>
    </submittedName>
</protein>
<accession>A0ABV6DMT7</accession>
<keyword evidence="1" id="KW-1133">Transmembrane helix</keyword>
<evidence type="ECO:0000256" key="2">
    <source>
        <dbReference type="SAM" id="SignalP"/>
    </source>
</evidence>
<evidence type="ECO:0000256" key="1">
    <source>
        <dbReference type="SAM" id="Phobius"/>
    </source>
</evidence>
<dbReference type="CDD" id="cd08545">
    <property type="entry name" value="YcnI_like"/>
    <property type="match status" value="1"/>
</dbReference>
<comment type="caution">
    <text evidence="4">The sequence shown here is derived from an EMBL/GenBank/DDBJ whole genome shotgun (WGS) entry which is preliminary data.</text>
</comment>
<feature type="transmembrane region" description="Helical" evidence="1">
    <location>
        <begin position="189"/>
        <end position="210"/>
    </location>
</feature>
<dbReference type="RefSeq" id="WP_377471291.1">
    <property type="nucleotide sequence ID" value="NZ_JBHLWN010000067.1"/>
</dbReference>
<evidence type="ECO:0000259" key="3">
    <source>
        <dbReference type="Pfam" id="PF07987"/>
    </source>
</evidence>
<keyword evidence="5" id="KW-1185">Reference proteome</keyword>
<dbReference type="Pfam" id="PF07987">
    <property type="entry name" value="DUF1775"/>
    <property type="match status" value="1"/>
</dbReference>
<dbReference type="Proteomes" id="UP001589776">
    <property type="component" value="Unassembled WGS sequence"/>
</dbReference>
<keyword evidence="2" id="KW-0732">Signal</keyword>
<dbReference type="InterPro" id="IPR012533">
    <property type="entry name" value="YcnI-copper_dom"/>
</dbReference>
<evidence type="ECO:0000313" key="4">
    <source>
        <dbReference type="EMBL" id="MFC0213959.1"/>
    </source>
</evidence>
<evidence type="ECO:0000313" key="5">
    <source>
        <dbReference type="Proteomes" id="UP001589776"/>
    </source>
</evidence>
<organism evidence="4 5">
    <name type="scientific">Paenibacillus chartarius</name>
    <dbReference type="NCBI Taxonomy" id="747481"/>
    <lineage>
        <taxon>Bacteria</taxon>
        <taxon>Bacillati</taxon>
        <taxon>Bacillota</taxon>
        <taxon>Bacilli</taxon>
        <taxon>Bacillales</taxon>
        <taxon>Paenibacillaceae</taxon>
        <taxon>Paenibacillus</taxon>
    </lineage>
</organism>
<dbReference type="InterPro" id="IPR038507">
    <property type="entry name" value="YcnI-like_sf"/>
</dbReference>
<gene>
    <name evidence="4" type="ORF">ACFFK0_16130</name>
</gene>
<name>A0ABV6DMT7_9BACL</name>
<dbReference type="Gene3D" id="2.60.40.2230">
    <property type="entry name" value="Uncharacterised protein YcnI-like PF07987, DUF1775"/>
    <property type="match status" value="1"/>
</dbReference>
<keyword evidence="1" id="KW-0472">Membrane</keyword>
<proteinExistence type="predicted"/>
<reference evidence="4 5" key="1">
    <citation type="submission" date="2024-09" db="EMBL/GenBank/DDBJ databases">
        <authorList>
            <person name="Sun Q."/>
            <person name="Mori K."/>
        </authorList>
    </citation>
    <scope>NUCLEOTIDE SEQUENCE [LARGE SCALE GENOMIC DNA]</scope>
    <source>
        <strain evidence="4 5">CCM 7759</strain>
    </source>
</reference>
<feature type="domain" description="YncI copper-binding" evidence="3">
    <location>
        <begin position="26"/>
        <end position="144"/>
    </location>
</feature>
<feature type="signal peptide" evidence="2">
    <location>
        <begin position="1"/>
        <end position="20"/>
    </location>
</feature>
<feature type="chain" id="PRO_5045101120" evidence="2">
    <location>
        <begin position="21"/>
        <end position="215"/>
    </location>
</feature>
<sequence length="215" mass="22244">MLKKMSISALALLIGLMAFAAAASAHVVVYPQQSTQGSYEKFTVRVPSEKQNTSTVKVEIRLSPADVSVSRVEPKAGWTYQMTKDTTGAVTSIVWTAQGDGLAATEFTEFNMSGKVGDNATAITWKAYQTYKDGEVVEWVGASGSDKPASVTKVNAKPAGAAAAGGHDTGAAHTADTAASSGAGEASQLPLILSIVAVVLGALSLILTLLRRNKA</sequence>
<keyword evidence="1" id="KW-0812">Transmembrane</keyword>
<dbReference type="EMBL" id="JBHLWN010000067">
    <property type="protein sequence ID" value="MFC0213959.1"/>
    <property type="molecule type" value="Genomic_DNA"/>
</dbReference>